<evidence type="ECO:0000313" key="3">
    <source>
        <dbReference type="Proteomes" id="UP000011087"/>
    </source>
</evidence>
<reference evidence="1 3" key="1">
    <citation type="journal article" date="2012" name="Nature">
        <title>Algal genomes reveal evolutionary mosaicism and the fate of nucleomorphs.</title>
        <authorList>
            <consortium name="DOE Joint Genome Institute"/>
            <person name="Curtis B.A."/>
            <person name="Tanifuji G."/>
            <person name="Burki F."/>
            <person name="Gruber A."/>
            <person name="Irimia M."/>
            <person name="Maruyama S."/>
            <person name="Arias M.C."/>
            <person name="Ball S.G."/>
            <person name="Gile G.H."/>
            <person name="Hirakawa Y."/>
            <person name="Hopkins J.F."/>
            <person name="Kuo A."/>
            <person name="Rensing S.A."/>
            <person name="Schmutz J."/>
            <person name="Symeonidi A."/>
            <person name="Elias M."/>
            <person name="Eveleigh R.J."/>
            <person name="Herman E.K."/>
            <person name="Klute M.J."/>
            <person name="Nakayama T."/>
            <person name="Obornik M."/>
            <person name="Reyes-Prieto A."/>
            <person name="Armbrust E.V."/>
            <person name="Aves S.J."/>
            <person name="Beiko R.G."/>
            <person name="Coutinho P."/>
            <person name="Dacks J.B."/>
            <person name="Durnford D.G."/>
            <person name="Fast N.M."/>
            <person name="Green B.R."/>
            <person name="Grisdale C.J."/>
            <person name="Hempel F."/>
            <person name="Henrissat B."/>
            <person name="Hoppner M.P."/>
            <person name="Ishida K."/>
            <person name="Kim E."/>
            <person name="Koreny L."/>
            <person name="Kroth P.G."/>
            <person name="Liu Y."/>
            <person name="Malik S.B."/>
            <person name="Maier U.G."/>
            <person name="McRose D."/>
            <person name="Mock T."/>
            <person name="Neilson J.A."/>
            <person name="Onodera N.T."/>
            <person name="Poole A.M."/>
            <person name="Pritham E.J."/>
            <person name="Richards T.A."/>
            <person name="Rocap G."/>
            <person name="Roy S.W."/>
            <person name="Sarai C."/>
            <person name="Schaack S."/>
            <person name="Shirato S."/>
            <person name="Slamovits C.H."/>
            <person name="Spencer D.F."/>
            <person name="Suzuki S."/>
            <person name="Worden A.Z."/>
            <person name="Zauner S."/>
            <person name="Barry K."/>
            <person name="Bell C."/>
            <person name="Bharti A.K."/>
            <person name="Crow J.A."/>
            <person name="Grimwood J."/>
            <person name="Kramer R."/>
            <person name="Lindquist E."/>
            <person name="Lucas S."/>
            <person name="Salamov A."/>
            <person name="McFadden G.I."/>
            <person name="Lane C.E."/>
            <person name="Keeling P.J."/>
            <person name="Gray M.W."/>
            <person name="Grigoriev I.V."/>
            <person name="Archibald J.M."/>
        </authorList>
    </citation>
    <scope>NUCLEOTIDE SEQUENCE</scope>
    <source>
        <strain evidence="1 3">CCMP2712</strain>
    </source>
</reference>
<proteinExistence type="predicted"/>
<dbReference type="GeneID" id="17290221"/>
<dbReference type="PaxDb" id="55529-EKX33493"/>
<accession>L1IB88</accession>
<evidence type="ECO:0000313" key="2">
    <source>
        <dbReference type="EnsemblProtists" id="EKX33493"/>
    </source>
</evidence>
<reference evidence="2" key="3">
    <citation type="submission" date="2016-03" db="UniProtKB">
        <authorList>
            <consortium name="EnsemblProtists"/>
        </authorList>
    </citation>
    <scope>IDENTIFICATION</scope>
</reference>
<dbReference type="AlphaFoldDB" id="L1IB88"/>
<dbReference type="EMBL" id="JH993140">
    <property type="protein sequence ID" value="EKX33493.1"/>
    <property type="molecule type" value="Genomic_DNA"/>
</dbReference>
<dbReference type="HOGENOM" id="CLU_1491761_0_0_1"/>
<dbReference type="RefSeq" id="XP_005820473.1">
    <property type="nucleotide sequence ID" value="XM_005820416.1"/>
</dbReference>
<sequence>MPWPVRALNDAVKTAQVVNDGWQRHDDSMAKILLPIAESKHSIINDGWIAHDKAMFAWILGSSSKDMQLESTARPLQVWTIALEDAWNAHDHAVFNAMTERGGLFEKMDDAFKMTERMLVTITQGTEMSNAAILMHEAAMKRGSEGIVQAKRIMRQASTTLLREMQNAELYDSNPSMEYSI</sequence>
<reference evidence="3" key="2">
    <citation type="submission" date="2012-11" db="EMBL/GenBank/DDBJ databases">
        <authorList>
            <person name="Kuo A."/>
            <person name="Curtis B.A."/>
            <person name="Tanifuji G."/>
            <person name="Burki F."/>
            <person name="Gruber A."/>
            <person name="Irimia M."/>
            <person name="Maruyama S."/>
            <person name="Arias M.C."/>
            <person name="Ball S.G."/>
            <person name="Gile G.H."/>
            <person name="Hirakawa Y."/>
            <person name="Hopkins J.F."/>
            <person name="Rensing S.A."/>
            <person name="Schmutz J."/>
            <person name="Symeonidi A."/>
            <person name="Elias M."/>
            <person name="Eveleigh R.J."/>
            <person name="Herman E.K."/>
            <person name="Klute M.J."/>
            <person name="Nakayama T."/>
            <person name="Obornik M."/>
            <person name="Reyes-Prieto A."/>
            <person name="Armbrust E.V."/>
            <person name="Aves S.J."/>
            <person name="Beiko R.G."/>
            <person name="Coutinho P."/>
            <person name="Dacks J.B."/>
            <person name="Durnford D.G."/>
            <person name="Fast N.M."/>
            <person name="Green B.R."/>
            <person name="Grisdale C."/>
            <person name="Hempe F."/>
            <person name="Henrissat B."/>
            <person name="Hoppner M.P."/>
            <person name="Ishida K.-I."/>
            <person name="Kim E."/>
            <person name="Koreny L."/>
            <person name="Kroth P.G."/>
            <person name="Liu Y."/>
            <person name="Malik S.-B."/>
            <person name="Maier U.G."/>
            <person name="McRose D."/>
            <person name="Mock T."/>
            <person name="Neilson J.A."/>
            <person name="Onodera N.T."/>
            <person name="Poole A.M."/>
            <person name="Pritham E.J."/>
            <person name="Richards T.A."/>
            <person name="Rocap G."/>
            <person name="Roy S.W."/>
            <person name="Sarai C."/>
            <person name="Schaack S."/>
            <person name="Shirato S."/>
            <person name="Slamovits C.H."/>
            <person name="Spencer D.F."/>
            <person name="Suzuki S."/>
            <person name="Worden A.Z."/>
            <person name="Zauner S."/>
            <person name="Barry K."/>
            <person name="Bell C."/>
            <person name="Bharti A.K."/>
            <person name="Crow J.A."/>
            <person name="Grimwood J."/>
            <person name="Kramer R."/>
            <person name="Lindquist E."/>
            <person name="Lucas S."/>
            <person name="Salamov A."/>
            <person name="McFadden G.I."/>
            <person name="Lane C.E."/>
            <person name="Keeling P.J."/>
            <person name="Gray M.W."/>
            <person name="Grigoriev I.V."/>
            <person name="Archibald J.M."/>
        </authorList>
    </citation>
    <scope>NUCLEOTIDE SEQUENCE</scope>
    <source>
        <strain evidence="3">CCMP2712</strain>
    </source>
</reference>
<dbReference type="EnsemblProtists" id="EKX33493">
    <property type="protein sequence ID" value="EKX33493"/>
    <property type="gene ID" value="GUITHDRAFT_156031"/>
</dbReference>
<keyword evidence="3" id="KW-1185">Reference proteome</keyword>
<dbReference type="KEGG" id="gtt:GUITHDRAFT_156031"/>
<dbReference type="Proteomes" id="UP000011087">
    <property type="component" value="Unassembled WGS sequence"/>
</dbReference>
<protein>
    <submittedName>
        <fullName evidence="1 2">Uncharacterized protein</fullName>
    </submittedName>
</protein>
<evidence type="ECO:0000313" key="1">
    <source>
        <dbReference type="EMBL" id="EKX33493.1"/>
    </source>
</evidence>
<name>L1IB88_GUITC</name>
<organism evidence="1">
    <name type="scientific">Guillardia theta (strain CCMP2712)</name>
    <name type="common">Cryptophyte</name>
    <dbReference type="NCBI Taxonomy" id="905079"/>
    <lineage>
        <taxon>Eukaryota</taxon>
        <taxon>Cryptophyceae</taxon>
        <taxon>Pyrenomonadales</taxon>
        <taxon>Geminigeraceae</taxon>
        <taxon>Guillardia</taxon>
    </lineage>
</organism>
<gene>
    <name evidence="1" type="ORF">GUITHDRAFT_156031</name>
</gene>